<proteinExistence type="predicted"/>
<evidence type="ECO:0000259" key="1">
    <source>
        <dbReference type="Pfam" id="PF21688"/>
    </source>
</evidence>
<dbReference type="Gene3D" id="3.50.50.60">
    <property type="entry name" value="FAD/NAD(P)-binding domain"/>
    <property type="match status" value="2"/>
</dbReference>
<name>A0ABR7DHL1_9CLOT</name>
<dbReference type="Pfam" id="PF21688">
    <property type="entry name" value="FAD-depend_C"/>
    <property type="match status" value="1"/>
</dbReference>
<dbReference type="RefSeq" id="WP_186861074.1">
    <property type="nucleotide sequence ID" value="NZ_JACOOO010000047.1"/>
</dbReference>
<dbReference type="PANTHER" id="PTHR42842:SF3">
    <property type="entry name" value="FAD_NAD(P)-BINDING OXIDOREDUCTASE FAMILY PROTEIN"/>
    <property type="match status" value="1"/>
</dbReference>
<dbReference type="Proteomes" id="UP000596929">
    <property type="component" value="Unassembled WGS sequence"/>
</dbReference>
<dbReference type="InterPro" id="IPR036188">
    <property type="entry name" value="FAD/NAD-bd_sf"/>
</dbReference>
<organism evidence="2 3">
    <name type="scientific">Clostridium hominis</name>
    <dbReference type="NCBI Taxonomy" id="2763036"/>
    <lineage>
        <taxon>Bacteria</taxon>
        <taxon>Bacillati</taxon>
        <taxon>Bacillota</taxon>
        <taxon>Clostridia</taxon>
        <taxon>Eubacteriales</taxon>
        <taxon>Clostridiaceae</taxon>
        <taxon>Clostridium</taxon>
    </lineage>
</organism>
<evidence type="ECO:0000313" key="2">
    <source>
        <dbReference type="EMBL" id="MBC5630926.1"/>
    </source>
</evidence>
<sequence length="534" mass="59053">MTIRINNIVLGLDDDIEVVKKRVSKKLKVSIDEIENFKIIKESLDARNKNNIKFTYAVEVNHKNEKKIVDKLHDNNVKIDDTKYDPDVEPGNEKLNSRPVVVGLGPSGLFAALMLAEKGYRPLVIERGEDVDKRTETVKRFWDKGELNLESNVQFGEGGAGSFSDGKLTTRIKDKRCDYVLEQLVDAGAPSEIIYEAKPHVGTDILKDVVKNIRKKIIALGGEVMFSSKLEYINGKDGKIKSIVVNGNEIPCEALVLALGHSSRDTYEMLKEIGIFMEPKAFAVGVRIEHPQEMINISQYGKYHNHPRLKAADYKLTYQSKDLNRGVYSFCMCPGGVVVAASSEENRLVSNGMSYHARDLENANSALVVTVSPEDFEGNDVLRGMEFQRHYESLAFKLGGSNYNAPVQLLGDFLNDRKSTKLGAVNPSYKPGFELVDMRGCLPNYVVEAIKEGIGNFDKKIQGYGRADAVLTGIETRTSAPVRITRNENLESISMHGLYPAGEGAGFAGGIISAAVDGIKVAERIIGKYKLINS</sequence>
<protein>
    <recommendedName>
        <fullName evidence="1">FAD-dependent protein C-terminal domain-containing protein</fullName>
    </recommendedName>
</protein>
<comment type="caution">
    <text evidence="2">The sequence shown here is derived from an EMBL/GenBank/DDBJ whole genome shotgun (WGS) entry which is preliminary data.</text>
</comment>
<dbReference type="Gene3D" id="3.30.70.2700">
    <property type="match status" value="1"/>
</dbReference>
<dbReference type="SUPFAM" id="SSF51905">
    <property type="entry name" value="FAD/NAD(P)-binding domain"/>
    <property type="match status" value="1"/>
</dbReference>
<dbReference type="EMBL" id="JACOOO010000047">
    <property type="protein sequence ID" value="MBC5630926.1"/>
    <property type="molecule type" value="Genomic_DNA"/>
</dbReference>
<accession>A0ABR7DHL1</accession>
<dbReference type="PIRSF" id="PIRSF038984">
    <property type="entry name" value="FAD_binding_protein"/>
    <property type="match status" value="1"/>
</dbReference>
<feature type="domain" description="FAD-dependent protein C-terminal" evidence="1">
    <location>
        <begin position="281"/>
        <end position="478"/>
    </location>
</feature>
<evidence type="ECO:0000313" key="3">
    <source>
        <dbReference type="Proteomes" id="UP000596929"/>
    </source>
</evidence>
<reference evidence="2 3" key="1">
    <citation type="submission" date="2020-08" db="EMBL/GenBank/DDBJ databases">
        <title>Genome public.</title>
        <authorList>
            <person name="Liu C."/>
            <person name="Sun Q."/>
        </authorList>
    </citation>
    <scope>NUCLEOTIDE SEQUENCE [LARGE SCALE GENOMIC DNA]</scope>
    <source>
        <strain evidence="2 3">NSJ-6</strain>
    </source>
</reference>
<dbReference type="InterPro" id="IPR049516">
    <property type="entry name" value="FAD-depend_C"/>
</dbReference>
<dbReference type="PANTHER" id="PTHR42842">
    <property type="entry name" value="FAD/NAD(P)-BINDING OXIDOREDUCTASE"/>
    <property type="match status" value="1"/>
</dbReference>
<gene>
    <name evidence="2" type="ORF">H8S20_19040</name>
</gene>
<keyword evidence="3" id="KW-1185">Reference proteome</keyword>
<dbReference type="InterPro" id="IPR028348">
    <property type="entry name" value="FAD-binding_protein"/>
</dbReference>